<accession>J0S8Q7</accession>
<protein>
    <submittedName>
        <fullName evidence="2">Beta-lactamase domain protein</fullName>
    </submittedName>
</protein>
<feature type="domain" description="Metallo-beta-lactamase" evidence="1">
    <location>
        <begin position="27"/>
        <end position="212"/>
    </location>
</feature>
<sequence length="294" mass="31915">MRIAPFIHALKISFKIVIAPGMALDRFVYCYLVYGETITLIDTGVAGCETQIFDAIRSAGRDPSEIASIILTHAHPDHIGAARAIQRATGCTIAAHPAERGWIEDVDLQNRERPVPGFASLVGGPVQVDRELADGEIIAPDKTRDMNLNVLHTPGHSPGSISLFMQSEGALFSGDALPVAGELPVYDDAIASVQSIKRLRGLAGIRVVLSAWDKPRRGREAYLQMDRALAYLQRIHTAVRAGSGEGPTDLTELTRKTAASLNLPPQAVNPLLARTFAANLQVRDQKNLLEDFQR</sequence>
<dbReference type="HOGENOM" id="CLU_030571_5_1_2"/>
<dbReference type="AlphaFoldDB" id="J0S8Q7"/>
<evidence type="ECO:0000259" key="1">
    <source>
        <dbReference type="SMART" id="SM00849"/>
    </source>
</evidence>
<dbReference type="EMBL" id="CM001555">
    <property type="protein sequence ID" value="EJG06984.1"/>
    <property type="molecule type" value="Genomic_DNA"/>
</dbReference>
<dbReference type="SMART" id="SM00849">
    <property type="entry name" value="Lactamase_B"/>
    <property type="match status" value="1"/>
</dbReference>
<gene>
    <name evidence="2" type="ORF">Metli_1026</name>
</gene>
<organism evidence="2 3">
    <name type="scientific">Methanofollis liminatans DSM 4140</name>
    <dbReference type="NCBI Taxonomy" id="28892"/>
    <lineage>
        <taxon>Archaea</taxon>
        <taxon>Methanobacteriati</taxon>
        <taxon>Methanobacteriota</taxon>
        <taxon>Stenosarchaea group</taxon>
        <taxon>Methanomicrobia</taxon>
        <taxon>Methanomicrobiales</taxon>
        <taxon>Methanomicrobiaceae</taxon>
        <taxon>Methanofollis</taxon>
    </lineage>
</organism>
<dbReference type="Proteomes" id="UP000005095">
    <property type="component" value="Chromosome"/>
</dbReference>
<name>J0S8Q7_9EURY</name>
<dbReference type="Gene3D" id="3.60.15.10">
    <property type="entry name" value="Ribonuclease Z/Hydroxyacylglutathione hydrolase-like"/>
    <property type="match status" value="1"/>
</dbReference>
<evidence type="ECO:0000313" key="2">
    <source>
        <dbReference type="EMBL" id="EJG06984.1"/>
    </source>
</evidence>
<dbReference type="InterPro" id="IPR001279">
    <property type="entry name" value="Metallo-B-lactamas"/>
</dbReference>
<dbReference type="CDD" id="cd07721">
    <property type="entry name" value="yflN-like_MBL-fold"/>
    <property type="match status" value="1"/>
</dbReference>
<proteinExistence type="predicted"/>
<dbReference type="SUPFAM" id="SSF56281">
    <property type="entry name" value="Metallo-hydrolase/oxidoreductase"/>
    <property type="match status" value="1"/>
</dbReference>
<dbReference type="PANTHER" id="PTHR42951:SF17">
    <property type="entry name" value="METALLO-BETA-LACTAMASE DOMAIN-CONTAINING PROTEIN"/>
    <property type="match status" value="1"/>
</dbReference>
<dbReference type="STRING" id="28892.Metli_1026"/>
<dbReference type="InterPro" id="IPR036866">
    <property type="entry name" value="RibonucZ/Hydroxyglut_hydro"/>
</dbReference>
<reference evidence="2 3" key="1">
    <citation type="submission" date="2011-08" db="EMBL/GenBank/DDBJ databases">
        <title>The complete genome of Methanofollis liminatans DSM 4140.</title>
        <authorList>
            <consortium name="US DOE Joint Genome Institute (JGI-PGF)"/>
            <person name="Lucas S."/>
            <person name="Han J."/>
            <person name="Lapidus A."/>
            <person name="Bruce D."/>
            <person name="Goodwin L."/>
            <person name="Pitluck S."/>
            <person name="Peters L."/>
            <person name="Kyrpides N."/>
            <person name="Mavromatis K."/>
            <person name="Ivanova N."/>
            <person name="Mikhailova N."/>
            <person name="Lu M."/>
            <person name="Detter J.C."/>
            <person name="Tapia R."/>
            <person name="Han C."/>
            <person name="Land M."/>
            <person name="Hauser L."/>
            <person name="Markowitz V."/>
            <person name="Cheng J.-F."/>
            <person name="Hugenholtz P."/>
            <person name="Woyke T."/>
            <person name="Wu D."/>
            <person name="Spring S."/>
            <person name="Schuler E."/>
            <person name="Brambilla E."/>
            <person name="Klenk H.-P."/>
            <person name="Eisen J.A."/>
        </authorList>
    </citation>
    <scope>NUCLEOTIDE SEQUENCE [LARGE SCALE GENOMIC DNA]</scope>
    <source>
        <strain evidence="2 3">DSM 4140</strain>
    </source>
</reference>
<evidence type="ECO:0000313" key="3">
    <source>
        <dbReference type="Proteomes" id="UP000005095"/>
    </source>
</evidence>
<keyword evidence="3" id="KW-1185">Reference proteome</keyword>
<dbReference type="PANTHER" id="PTHR42951">
    <property type="entry name" value="METALLO-BETA-LACTAMASE DOMAIN-CONTAINING"/>
    <property type="match status" value="1"/>
</dbReference>
<dbReference type="InterPro" id="IPR050855">
    <property type="entry name" value="NDM-1-like"/>
</dbReference>
<dbReference type="OrthoDB" id="197151at2157"/>
<dbReference type="Pfam" id="PF00753">
    <property type="entry name" value="Lactamase_B"/>
    <property type="match status" value="1"/>
</dbReference>